<dbReference type="InterPro" id="IPR053712">
    <property type="entry name" value="Bac_CellDiv_Activator"/>
</dbReference>
<proteinExistence type="predicted"/>
<protein>
    <submittedName>
        <fullName evidence="2">Cell division protein ZapA</fullName>
    </submittedName>
</protein>
<organism evidence="2 3">
    <name type="scientific">Bdellovibrio reynosensis</name>
    <dbReference type="NCBI Taxonomy" id="2835041"/>
    <lineage>
        <taxon>Bacteria</taxon>
        <taxon>Pseudomonadati</taxon>
        <taxon>Bdellovibrionota</taxon>
        <taxon>Bdellovibrionia</taxon>
        <taxon>Bdellovibrionales</taxon>
        <taxon>Pseudobdellovibrionaceae</taxon>
        <taxon>Bdellovibrio</taxon>
    </lineage>
</organism>
<evidence type="ECO:0000256" key="1">
    <source>
        <dbReference type="SAM" id="Coils"/>
    </source>
</evidence>
<sequence length="102" mass="11499">MTSDKKTFNFLIAGVPYKLKTSHDDATVQELVEFVNSKMNHALSLTKNGSFQNAAVLTAMNLAEELILLKRKAHRELEKLEERAVQLSVDLENSKNNKVLNN</sequence>
<name>A0ABY4CCM4_9BACT</name>
<dbReference type="RefSeq" id="WP_243540488.1">
    <property type="nucleotide sequence ID" value="NZ_CP093442.1"/>
</dbReference>
<dbReference type="EMBL" id="CP093442">
    <property type="protein sequence ID" value="UOF02697.1"/>
    <property type="molecule type" value="Genomic_DNA"/>
</dbReference>
<keyword evidence="2" id="KW-0131">Cell cycle</keyword>
<gene>
    <name evidence="2" type="ORF">MNR06_07010</name>
</gene>
<dbReference type="InterPro" id="IPR007838">
    <property type="entry name" value="Cell_div_ZapA-like"/>
</dbReference>
<accession>A0ABY4CCM4</accession>
<feature type="coiled-coil region" evidence="1">
    <location>
        <begin position="63"/>
        <end position="97"/>
    </location>
</feature>
<evidence type="ECO:0000313" key="3">
    <source>
        <dbReference type="Proteomes" id="UP000830116"/>
    </source>
</evidence>
<keyword evidence="2" id="KW-0132">Cell division</keyword>
<dbReference type="GO" id="GO:0051301">
    <property type="term" value="P:cell division"/>
    <property type="evidence" value="ECO:0007669"/>
    <property type="project" value="UniProtKB-KW"/>
</dbReference>
<keyword evidence="1" id="KW-0175">Coiled coil</keyword>
<dbReference type="InterPro" id="IPR036192">
    <property type="entry name" value="Cell_div_ZapA-like_sf"/>
</dbReference>
<keyword evidence="3" id="KW-1185">Reference proteome</keyword>
<reference evidence="2" key="1">
    <citation type="submission" date="2022-03" db="EMBL/GenBank/DDBJ databases">
        <title>Genome Identification and Characterization of new species Bdellovibrio reynosense LBG001 sp. nov. from a Mexico soil sample.</title>
        <authorList>
            <person name="Camilli A."/>
            <person name="Ajao Y."/>
            <person name="Guo X."/>
        </authorList>
    </citation>
    <scope>NUCLEOTIDE SEQUENCE</scope>
    <source>
        <strain evidence="2">LBG001</strain>
    </source>
</reference>
<dbReference type="Gene3D" id="6.10.250.790">
    <property type="match status" value="1"/>
</dbReference>
<dbReference type="SUPFAM" id="SSF102829">
    <property type="entry name" value="Cell division protein ZapA-like"/>
    <property type="match status" value="1"/>
</dbReference>
<dbReference type="Proteomes" id="UP000830116">
    <property type="component" value="Chromosome"/>
</dbReference>
<dbReference type="Pfam" id="PF05164">
    <property type="entry name" value="ZapA"/>
    <property type="match status" value="1"/>
</dbReference>
<evidence type="ECO:0000313" key="2">
    <source>
        <dbReference type="EMBL" id="UOF02697.1"/>
    </source>
</evidence>